<feature type="compositionally biased region" description="Acidic residues" evidence="1">
    <location>
        <begin position="281"/>
        <end position="293"/>
    </location>
</feature>
<dbReference type="AlphaFoldDB" id="A0AAE1DA17"/>
<feature type="compositionally biased region" description="Low complexity" evidence="1">
    <location>
        <begin position="317"/>
        <end position="334"/>
    </location>
</feature>
<evidence type="ECO:0000256" key="1">
    <source>
        <dbReference type="SAM" id="MobiDB-lite"/>
    </source>
</evidence>
<feature type="compositionally biased region" description="Polar residues" evidence="1">
    <location>
        <begin position="249"/>
        <end position="262"/>
    </location>
</feature>
<feature type="compositionally biased region" description="Basic and acidic residues" evidence="1">
    <location>
        <begin position="161"/>
        <end position="179"/>
    </location>
</feature>
<feature type="region of interest" description="Disordered" evidence="1">
    <location>
        <begin position="158"/>
        <end position="190"/>
    </location>
</feature>
<reference evidence="2" key="1">
    <citation type="journal article" date="2023" name="G3 (Bethesda)">
        <title>A reference genome for the long-term kleptoplast-retaining sea slug Elysia crispata morphotype clarki.</title>
        <authorList>
            <person name="Eastman K.E."/>
            <person name="Pendleton A.L."/>
            <person name="Shaikh M.A."/>
            <person name="Suttiyut T."/>
            <person name="Ogas R."/>
            <person name="Tomko P."/>
            <person name="Gavelis G."/>
            <person name="Widhalm J.R."/>
            <person name="Wisecaver J.H."/>
        </authorList>
    </citation>
    <scope>NUCLEOTIDE SEQUENCE</scope>
    <source>
        <strain evidence="2">ECLA1</strain>
    </source>
</reference>
<dbReference type="Proteomes" id="UP001283361">
    <property type="component" value="Unassembled WGS sequence"/>
</dbReference>
<accession>A0AAE1DA17</accession>
<keyword evidence="3" id="KW-1185">Reference proteome</keyword>
<organism evidence="2 3">
    <name type="scientific">Elysia crispata</name>
    <name type="common">lettuce slug</name>
    <dbReference type="NCBI Taxonomy" id="231223"/>
    <lineage>
        <taxon>Eukaryota</taxon>
        <taxon>Metazoa</taxon>
        <taxon>Spiralia</taxon>
        <taxon>Lophotrochozoa</taxon>
        <taxon>Mollusca</taxon>
        <taxon>Gastropoda</taxon>
        <taxon>Heterobranchia</taxon>
        <taxon>Euthyneura</taxon>
        <taxon>Panpulmonata</taxon>
        <taxon>Sacoglossa</taxon>
        <taxon>Placobranchoidea</taxon>
        <taxon>Plakobranchidae</taxon>
        <taxon>Elysia</taxon>
    </lineage>
</organism>
<proteinExistence type="predicted"/>
<name>A0AAE1DA17_9GAST</name>
<feature type="compositionally biased region" description="Polar residues" evidence="1">
    <location>
        <begin position="304"/>
        <end position="316"/>
    </location>
</feature>
<evidence type="ECO:0000313" key="3">
    <source>
        <dbReference type="Proteomes" id="UP001283361"/>
    </source>
</evidence>
<dbReference type="EMBL" id="JAWDGP010004628">
    <property type="protein sequence ID" value="KAK3762886.1"/>
    <property type="molecule type" value="Genomic_DNA"/>
</dbReference>
<feature type="region of interest" description="Disordered" evidence="1">
    <location>
        <begin position="244"/>
        <end position="336"/>
    </location>
</feature>
<comment type="caution">
    <text evidence="2">The sequence shown here is derived from an EMBL/GenBank/DDBJ whole genome shotgun (WGS) entry which is preliminary data.</text>
</comment>
<sequence length="396" mass="42688">MTMSRVDEEVGDPPRDSYEPIKRLAMVQIQPPRNPSKPFTSFGIKDILGPIHSPGYHETPKKEKKIGGSEGDDISHPSGNNKPKQAKVSDCSLGNQVKSLKRSFCMSPEHSPSENVDSESFKSTHNNESSARKRRAHNHLKDFNTTSDCSVSEYNLLHGPKLHEPSRPEAFRDGDDDHQIPVPDLPTSPAQLGLCSPPLDGRRFPLGNTRSRSVLSEDFPSPAWNLEDVPKPVNLSTGKIVRPWDSDADSLSPQAKGQQHPNLSGIFTPAPGAILTASEASSDEEEISVDDDEPPSRRSLIAGLSNSNGRSMSAGISSVKNNSSSNKTGGNTSSCCRKKLQSVSPLDALMAMTSKTFEGLDTLGSSGVSAGEISLMLPLASTRAGTLFILSFSVRY</sequence>
<protein>
    <submittedName>
        <fullName evidence="2">Uncharacterized protein</fullName>
    </submittedName>
</protein>
<feature type="compositionally biased region" description="Basic and acidic residues" evidence="1">
    <location>
        <begin position="58"/>
        <end position="67"/>
    </location>
</feature>
<evidence type="ECO:0000313" key="2">
    <source>
        <dbReference type="EMBL" id="KAK3762886.1"/>
    </source>
</evidence>
<gene>
    <name evidence="2" type="ORF">RRG08_051039</name>
</gene>
<feature type="region of interest" description="Disordered" evidence="1">
    <location>
        <begin position="28"/>
        <end position="146"/>
    </location>
</feature>